<feature type="region of interest" description="Disordered" evidence="1">
    <location>
        <begin position="91"/>
        <end position="143"/>
    </location>
</feature>
<feature type="compositionally biased region" description="Acidic residues" evidence="1">
    <location>
        <begin position="10"/>
        <end position="21"/>
    </location>
</feature>
<dbReference type="AlphaFoldDB" id="A0A814IV14"/>
<name>A0A814IV14_ADIRI</name>
<gene>
    <name evidence="2" type="ORF">XAT740_LOCUS14525</name>
</gene>
<feature type="compositionally biased region" description="Polar residues" evidence="1">
    <location>
        <begin position="128"/>
        <end position="142"/>
    </location>
</feature>
<keyword evidence="3" id="KW-1185">Reference proteome</keyword>
<feature type="compositionally biased region" description="Basic and acidic residues" evidence="1">
    <location>
        <begin position="559"/>
        <end position="578"/>
    </location>
</feature>
<comment type="caution">
    <text evidence="2">The sequence shown here is derived from an EMBL/GenBank/DDBJ whole genome shotgun (WGS) entry which is preliminary data.</text>
</comment>
<evidence type="ECO:0000313" key="3">
    <source>
        <dbReference type="Proteomes" id="UP000663828"/>
    </source>
</evidence>
<feature type="compositionally biased region" description="Low complexity" evidence="1">
    <location>
        <begin position="32"/>
        <end position="43"/>
    </location>
</feature>
<evidence type="ECO:0000256" key="1">
    <source>
        <dbReference type="SAM" id="MobiDB-lite"/>
    </source>
</evidence>
<proteinExistence type="predicted"/>
<reference evidence="2" key="1">
    <citation type="submission" date="2021-02" db="EMBL/GenBank/DDBJ databases">
        <authorList>
            <person name="Nowell W R."/>
        </authorList>
    </citation>
    <scope>NUCLEOTIDE SEQUENCE</scope>
</reference>
<dbReference type="Proteomes" id="UP000663828">
    <property type="component" value="Unassembled WGS sequence"/>
</dbReference>
<feature type="region of interest" description="Disordered" evidence="1">
    <location>
        <begin position="473"/>
        <end position="492"/>
    </location>
</feature>
<protein>
    <submittedName>
        <fullName evidence="2">Uncharacterized protein</fullName>
    </submittedName>
</protein>
<feature type="region of interest" description="Disordered" evidence="1">
    <location>
        <begin position="534"/>
        <end position="584"/>
    </location>
</feature>
<dbReference type="EMBL" id="CAJNOR010000874">
    <property type="protein sequence ID" value="CAF1026649.1"/>
    <property type="molecule type" value="Genomic_DNA"/>
</dbReference>
<sequence>MSSANRLIENDEEEETDDNDGEEKPWFYPRTSSPHSSLSVNNSFTHQSSSATIGSWGFDVNRSTNNNNNSNADQQTVSRTTIKDYNECLVDKPASSDQESKLRSPTLTKQRDGNEFAAIDRLVFGPNRESNNSSSQLSTNRNNEVKLQAEQELLAWQNRMLQKLFFLLDQRIDDSASKFPSKLTESNSFHSSSRQTTTANRRIPTMLTKHENQHVEYDRYEATIKLTRATKRYIELVYHLQSFYERLTDQLSNGNCFFKTNQSLFANHCRKITEQIEKCKPIWEAKLAELQKQLIQLSTESNQITFLKRRLTLINLLQILNKGTELDATDQSIRTDIDRVLYEDKLAVQLQDELSTLLQHQSLLHEFTSLLQWNCLIYSLNEQNRVESILPVLREQTTTTDNYITLVSKQLTELVANIRSSEKYILSYTNIIPSIDDGMLSRQLSSSKDESWRLNNKNDVPPTKTREYRLQQARQNENTNDHSPRIRSTSVPRYKTAGDSIHKLDRDDLRISINTNNSNNNVIPTRYAAVKSAKREVNTQSNVKGILKSYSQPHSSNSKRAEHDVNREKTERDDERKFFSKPLNPLDDDLRSSYDLKGYSRSRQKAYNLQSMLADDKQPTNRYFSAKQYSNKVYQQVLIYPNA</sequence>
<feature type="compositionally biased region" description="Polar residues" evidence="1">
    <location>
        <begin position="538"/>
        <end position="558"/>
    </location>
</feature>
<feature type="region of interest" description="Disordered" evidence="1">
    <location>
        <begin position="1"/>
        <end position="45"/>
    </location>
</feature>
<accession>A0A814IV14</accession>
<organism evidence="2 3">
    <name type="scientific">Adineta ricciae</name>
    <name type="common">Rotifer</name>
    <dbReference type="NCBI Taxonomy" id="249248"/>
    <lineage>
        <taxon>Eukaryota</taxon>
        <taxon>Metazoa</taxon>
        <taxon>Spiralia</taxon>
        <taxon>Gnathifera</taxon>
        <taxon>Rotifera</taxon>
        <taxon>Eurotatoria</taxon>
        <taxon>Bdelloidea</taxon>
        <taxon>Adinetida</taxon>
        <taxon>Adinetidae</taxon>
        <taxon>Adineta</taxon>
    </lineage>
</organism>
<evidence type="ECO:0000313" key="2">
    <source>
        <dbReference type="EMBL" id="CAF1026649.1"/>
    </source>
</evidence>